<dbReference type="Gene3D" id="3.40.50.2300">
    <property type="match status" value="2"/>
</dbReference>
<evidence type="ECO:0000256" key="3">
    <source>
        <dbReference type="ARBA" id="ARBA00022729"/>
    </source>
</evidence>
<dbReference type="AlphaFoldDB" id="G4RDT0"/>
<evidence type="ECO:0000256" key="2">
    <source>
        <dbReference type="ARBA" id="ARBA00007639"/>
    </source>
</evidence>
<dbReference type="Proteomes" id="UP000008850">
    <property type="component" value="Chromosome"/>
</dbReference>
<dbReference type="InterPro" id="IPR028082">
    <property type="entry name" value="Peripla_BP_I"/>
</dbReference>
<evidence type="ECO:0000259" key="5">
    <source>
        <dbReference type="Pfam" id="PF13407"/>
    </source>
</evidence>
<comment type="subcellular location">
    <subcellularLocation>
        <location evidence="1">Cell envelope</location>
    </subcellularLocation>
</comment>
<evidence type="ECO:0000313" key="7">
    <source>
        <dbReference type="Proteomes" id="UP000008850"/>
    </source>
</evidence>
<keyword evidence="3" id="KW-0732">Signal</keyword>
<evidence type="ECO:0000256" key="4">
    <source>
        <dbReference type="SAM" id="MobiDB-lite"/>
    </source>
</evidence>
<proteinExistence type="inferred from homology"/>
<protein>
    <submittedName>
        <fullName evidence="6">Sugar binding protein of sugar ABC transporter</fullName>
    </submittedName>
</protein>
<organism evidence="6 7">
    <name type="scientific">Pelagibacterium halotolerans (strain DSM 22347 / JCM 15775 / CGMCC 1.7692 / B2)</name>
    <dbReference type="NCBI Taxonomy" id="1082931"/>
    <lineage>
        <taxon>Bacteria</taxon>
        <taxon>Pseudomonadati</taxon>
        <taxon>Pseudomonadota</taxon>
        <taxon>Alphaproteobacteria</taxon>
        <taxon>Hyphomicrobiales</taxon>
        <taxon>Devosiaceae</taxon>
        <taxon>Pelagibacterium</taxon>
    </lineage>
</organism>
<evidence type="ECO:0000256" key="1">
    <source>
        <dbReference type="ARBA" id="ARBA00004196"/>
    </source>
</evidence>
<keyword evidence="7" id="KW-1185">Reference proteome</keyword>
<accession>G4RDT0</accession>
<dbReference type="GO" id="GO:0030246">
    <property type="term" value="F:carbohydrate binding"/>
    <property type="evidence" value="ECO:0007669"/>
    <property type="project" value="UniProtKB-ARBA"/>
</dbReference>
<feature type="domain" description="Periplasmic binding protein" evidence="5">
    <location>
        <begin position="37"/>
        <end position="291"/>
    </location>
</feature>
<name>G4RDT0_PELHB</name>
<dbReference type="EMBL" id="CP003075">
    <property type="protein sequence ID" value="AEQ53842.1"/>
    <property type="molecule type" value="Genomic_DNA"/>
</dbReference>
<gene>
    <name evidence="6" type="ordered locus">KKY_3860</name>
</gene>
<dbReference type="PATRIC" id="fig|1082931.4.peg.3811"/>
<dbReference type="PANTHER" id="PTHR46847:SF1">
    <property type="entry name" value="D-ALLOSE-BINDING PERIPLASMIC PROTEIN-RELATED"/>
    <property type="match status" value="1"/>
</dbReference>
<dbReference type="HOGENOM" id="CLU_037628_3_4_5"/>
<reference evidence="6 7" key="1">
    <citation type="journal article" date="2012" name="J. Bacteriol.">
        <title>Complete genome sequence of Pelagibacterium halotolerans B2T.</title>
        <authorList>
            <person name="Huo Y.Y."/>
            <person name="Cheng H."/>
            <person name="Han X.F."/>
            <person name="Jiang X.W."/>
            <person name="Sun C."/>
            <person name="Zhang X.Q."/>
            <person name="Zhu X.F."/>
            <person name="Liu Y.F."/>
            <person name="Li P.F."/>
            <person name="Ni P.X."/>
            <person name="Wu M."/>
        </authorList>
    </citation>
    <scope>NUCLEOTIDE SEQUENCE [LARGE SCALE GENOMIC DNA]</scope>
    <source>
        <strain evidence="7">DSM 22347 / JCM 15775 / CGMCC 1.7692 / B2</strain>
    </source>
</reference>
<dbReference type="GO" id="GO:0030313">
    <property type="term" value="C:cell envelope"/>
    <property type="evidence" value="ECO:0007669"/>
    <property type="project" value="UniProtKB-SubCell"/>
</dbReference>
<dbReference type="SUPFAM" id="SSF53822">
    <property type="entry name" value="Periplasmic binding protein-like I"/>
    <property type="match status" value="1"/>
</dbReference>
<feature type="region of interest" description="Disordered" evidence="4">
    <location>
        <begin position="1"/>
        <end position="21"/>
    </location>
</feature>
<comment type="similarity">
    <text evidence="2">Belongs to the bacterial solute-binding protein 2 family.</text>
</comment>
<dbReference type="PANTHER" id="PTHR46847">
    <property type="entry name" value="D-ALLOSE-BINDING PERIPLASMIC PROTEIN-RELATED"/>
    <property type="match status" value="1"/>
</dbReference>
<dbReference type="eggNOG" id="COG1879">
    <property type="taxonomic scope" value="Bacteria"/>
</dbReference>
<dbReference type="Pfam" id="PF13407">
    <property type="entry name" value="Peripla_BP_4"/>
    <property type="match status" value="1"/>
</dbReference>
<dbReference type="STRING" id="1082931.KKY_3860"/>
<dbReference type="RefSeq" id="WP_014132986.1">
    <property type="nucleotide sequence ID" value="NC_016078.1"/>
</dbReference>
<dbReference type="KEGG" id="phl:KKY_3860"/>
<sequence length="332" mass="35311">MPISGLGPHGERATPPSSVELSETDIAASRERGFSVTVVMHTMNGDYSKQQLAGIVGTLGDYGAIVPEVVDCHFDPRRQVEALDRLIASGVDAIISIPIGNADVVEAHRRVAKAGIQLILLDNVPTGLLPGSDYVSLVSADNFGLGQVAAELLSPYVPSEGHLGVLAYGVDFYATNEREIAFAKWIQANRPDVRIATRKFSAIEDARAETEALLQSDADIAALFVVWEAPAIGAMTALKAQERSVPLTTIDLGRDVAVALADNAIIKGIGAQQPFAQGVVGAKTTVRALLGHRVPAWVALPALAVTQSNVIESWQMVWRAPAPSDLITLRRM</sequence>
<dbReference type="InterPro" id="IPR025997">
    <property type="entry name" value="SBP_2_dom"/>
</dbReference>
<evidence type="ECO:0000313" key="6">
    <source>
        <dbReference type="EMBL" id="AEQ53842.1"/>
    </source>
</evidence>